<dbReference type="EMBL" id="LWDD02000950">
    <property type="protein sequence ID" value="KAE8254504.1"/>
    <property type="molecule type" value="Genomic_DNA"/>
</dbReference>
<feature type="region of interest" description="Disordered" evidence="1">
    <location>
        <begin position="309"/>
        <end position="378"/>
    </location>
</feature>
<name>A0A177V8L9_9BASI</name>
<dbReference type="Proteomes" id="UP000077671">
    <property type="component" value="Unassembled WGS sequence"/>
</dbReference>
<evidence type="ECO:0000313" key="5">
    <source>
        <dbReference type="Proteomes" id="UP000077671"/>
    </source>
</evidence>
<dbReference type="GO" id="GO:0004843">
    <property type="term" value="F:cysteine-type deubiquitinase activity"/>
    <property type="evidence" value="ECO:0007669"/>
    <property type="project" value="InterPro"/>
</dbReference>
<dbReference type="GO" id="GO:0005829">
    <property type="term" value="C:cytosol"/>
    <property type="evidence" value="ECO:0007669"/>
    <property type="project" value="TreeGrafter"/>
</dbReference>
<dbReference type="EMBL" id="CAJHJG010004063">
    <property type="protein sequence ID" value="CAD6938068.1"/>
    <property type="molecule type" value="Genomic_DNA"/>
</dbReference>
<dbReference type="Pfam" id="PF04424">
    <property type="entry name" value="MINDY_DUB"/>
    <property type="match status" value="1"/>
</dbReference>
<reference evidence="4" key="1">
    <citation type="submission" date="2016-04" db="EMBL/GenBank/DDBJ databases">
        <authorList>
            <person name="Nguyen H.D."/>
            <person name="Kesanakurti P."/>
            <person name="Cullis J."/>
            <person name="Levesque C.A."/>
            <person name="Hambleton S."/>
        </authorList>
    </citation>
    <scope>NUCLEOTIDE SEQUENCE</scope>
    <source>
        <strain evidence="4">DAOMC 238032</strain>
    </source>
</reference>
<feature type="region of interest" description="Disordered" evidence="1">
    <location>
        <begin position="200"/>
        <end position="229"/>
    </location>
</feature>
<feature type="region of interest" description="Disordered" evidence="1">
    <location>
        <begin position="520"/>
        <end position="584"/>
    </location>
</feature>
<feature type="compositionally biased region" description="Acidic residues" evidence="1">
    <location>
        <begin position="571"/>
        <end position="584"/>
    </location>
</feature>
<feature type="compositionally biased region" description="Gly residues" evidence="1">
    <location>
        <begin position="556"/>
        <end position="567"/>
    </location>
</feature>
<dbReference type="GO" id="GO:1990380">
    <property type="term" value="F:K48-linked deubiquitinase activity"/>
    <property type="evidence" value="ECO:0007669"/>
    <property type="project" value="InterPro"/>
</dbReference>
<dbReference type="GO" id="GO:0071108">
    <property type="term" value="P:protein K48-linked deubiquitination"/>
    <property type="evidence" value="ECO:0007669"/>
    <property type="project" value="TreeGrafter"/>
</dbReference>
<organism evidence="4 5">
    <name type="scientific">Tilletia caries</name>
    <name type="common">wheat bunt fungus</name>
    <dbReference type="NCBI Taxonomy" id="13290"/>
    <lineage>
        <taxon>Eukaryota</taxon>
        <taxon>Fungi</taxon>
        <taxon>Dikarya</taxon>
        <taxon>Basidiomycota</taxon>
        <taxon>Ustilaginomycotina</taxon>
        <taxon>Exobasidiomycetes</taxon>
        <taxon>Tilletiales</taxon>
        <taxon>Tilletiaceae</taxon>
        <taxon>Tilletia</taxon>
    </lineage>
</organism>
<reference evidence="4" key="2">
    <citation type="journal article" date="2019" name="IMA Fungus">
        <title>Genome sequencing and comparison of five Tilletia species to identify candidate genes for the detection of regulated species infecting wheat.</title>
        <authorList>
            <person name="Nguyen H.D.T."/>
            <person name="Sultana T."/>
            <person name="Kesanakurti P."/>
            <person name="Hambleton S."/>
        </authorList>
    </citation>
    <scope>NUCLEOTIDE SEQUENCE</scope>
    <source>
        <strain evidence="4">DAOMC 238032</strain>
    </source>
</reference>
<dbReference type="GO" id="GO:0071944">
    <property type="term" value="C:cell periphery"/>
    <property type="evidence" value="ECO:0007669"/>
    <property type="project" value="TreeGrafter"/>
</dbReference>
<feature type="region of interest" description="Disordered" evidence="1">
    <location>
        <begin position="1"/>
        <end position="47"/>
    </location>
</feature>
<sequence length="672" mass="72201">MSSAPAAEALPELASQQSLDAGAAPTDAPLPSTAAEASGRNNNGANDAAEEQWTLRYIYPTAGAKPANAQANSIPIVTQDSNGPCSLVALSNILLLRGILAISPADRPAVDFTYLSRSLAELFLTKPCPEDQDEGNWQTTLSQALDILPTTRHGLDVNVDFRDAAAFHPPNSPQLALFRLFGIRLVHGWLPDPADRPTFEALVPSSTAPASSEASSSSQNPASPSLEQWRTGSDYDAVIQRLVAAQDIAGNFADLDIRLNGRGVEAVQGPDASKRNVETANSSGGTVQPPAPDGDSQIAVDPIVQKLAESSLSDSTEQPLQDADKLPTQSLNPFLPQPTAEPKSKSKKTEAEAEVEAAAQTKEEKPETSGPESWTDEQRRTIGDAIHIRTFLESNPTQLSIYGLFSLASTLQPGELCALFRNMHLSCLYRRREDEGVVPTSNIDAPTDGPSSSQAVPRLRAQEETTPHLFTLVTDEFLAREHPRIVWESLEDVHGSAGAFYDANFHRVHIKSRRRSRIIAGQGQGDRNDLVSRNTQVPDGFWDPVVPGSESEAHAGGSGGRSGGGRLLGMEENDEEEQHDMDPSSDADYALAYQLQQEEQQAAQEADRARQYEHGTSASSSSGPPAYQQTPAEAALAGAHEDLGRPGDSRRNKMMKKRQSGSGKKDEKCAVM</sequence>
<feature type="compositionally biased region" description="Basic and acidic residues" evidence="1">
    <location>
        <begin position="342"/>
        <end position="351"/>
    </location>
</feature>
<protein>
    <recommendedName>
        <fullName evidence="2">MINDY deubiquitinase domain-containing protein</fullName>
    </recommendedName>
</protein>
<dbReference type="PANTHER" id="PTHR18063">
    <property type="entry name" value="NF-E2 INDUCIBLE PROTEIN"/>
    <property type="match status" value="1"/>
</dbReference>
<dbReference type="InterPro" id="IPR007518">
    <property type="entry name" value="MINDY"/>
</dbReference>
<gene>
    <name evidence="4" type="ORF">A4X03_0g5706</name>
    <name evidence="3" type="ORF">JKIAZH3_G6523</name>
</gene>
<evidence type="ECO:0000313" key="3">
    <source>
        <dbReference type="EMBL" id="CAD6938068.1"/>
    </source>
</evidence>
<comment type="caution">
    <text evidence="4">The sequence shown here is derived from an EMBL/GenBank/DDBJ whole genome shotgun (WGS) entry which is preliminary data.</text>
</comment>
<reference evidence="3" key="3">
    <citation type="submission" date="2020-10" db="EMBL/GenBank/DDBJ databases">
        <authorList>
            <person name="Sedaghatjoo S."/>
        </authorList>
    </citation>
    <scope>NUCLEOTIDE SEQUENCE</scope>
    <source>
        <strain evidence="3">AZH3</strain>
    </source>
</reference>
<evidence type="ECO:0000313" key="6">
    <source>
        <dbReference type="Proteomes" id="UP000836402"/>
    </source>
</evidence>
<evidence type="ECO:0000259" key="2">
    <source>
        <dbReference type="Pfam" id="PF04424"/>
    </source>
</evidence>
<feature type="compositionally biased region" description="Basic and acidic residues" evidence="1">
    <location>
        <begin position="663"/>
        <end position="672"/>
    </location>
</feature>
<accession>A0A177V8L9</accession>
<evidence type="ECO:0000256" key="1">
    <source>
        <dbReference type="SAM" id="MobiDB-lite"/>
    </source>
</evidence>
<feature type="compositionally biased region" description="Polar residues" evidence="1">
    <location>
        <begin position="309"/>
        <end position="319"/>
    </location>
</feature>
<feature type="compositionally biased region" description="Basic and acidic residues" evidence="1">
    <location>
        <begin position="639"/>
        <end position="651"/>
    </location>
</feature>
<proteinExistence type="predicted"/>
<dbReference type="Proteomes" id="UP000836402">
    <property type="component" value="Unassembled WGS sequence"/>
</dbReference>
<keyword evidence="6" id="KW-1185">Reference proteome</keyword>
<feature type="compositionally biased region" description="Low complexity" evidence="1">
    <location>
        <begin position="1"/>
        <end position="17"/>
    </location>
</feature>
<dbReference type="AlphaFoldDB" id="A0A177V8L9"/>
<dbReference type="InterPro" id="IPR033979">
    <property type="entry name" value="MINDY_domain"/>
</dbReference>
<feature type="region of interest" description="Disordered" evidence="1">
    <location>
        <begin position="265"/>
        <end position="297"/>
    </location>
</feature>
<dbReference type="GO" id="GO:0016807">
    <property type="term" value="F:cysteine-type carboxypeptidase activity"/>
    <property type="evidence" value="ECO:0007669"/>
    <property type="project" value="TreeGrafter"/>
</dbReference>
<evidence type="ECO:0000313" key="4">
    <source>
        <dbReference type="EMBL" id="KAE8254504.1"/>
    </source>
</evidence>
<feature type="domain" description="MINDY deubiquitinase" evidence="2">
    <location>
        <begin position="67"/>
        <end position="505"/>
    </location>
</feature>
<feature type="compositionally biased region" description="Low complexity" evidence="1">
    <location>
        <begin position="204"/>
        <end position="225"/>
    </location>
</feature>
<dbReference type="PANTHER" id="PTHR18063:SF6">
    <property type="entry name" value="UBIQUITIN CARBOXYL-TERMINAL HYDROLASE"/>
    <property type="match status" value="1"/>
</dbReference>
<feature type="region of interest" description="Disordered" evidence="1">
    <location>
        <begin position="597"/>
        <end position="672"/>
    </location>
</feature>